<feature type="transmembrane region" description="Helical" evidence="1">
    <location>
        <begin position="211"/>
        <end position="228"/>
    </location>
</feature>
<accession>A0ABQ4DV36</accession>
<evidence type="ECO:0000256" key="1">
    <source>
        <dbReference type="SAM" id="Phobius"/>
    </source>
</evidence>
<reference evidence="2 3" key="1">
    <citation type="submission" date="2021-01" db="EMBL/GenBank/DDBJ databases">
        <title>Whole genome shotgun sequence of Plantactinospora endophytica NBRC 110450.</title>
        <authorList>
            <person name="Komaki H."/>
            <person name="Tamura T."/>
        </authorList>
    </citation>
    <scope>NUCLEOTIDE SEQUENCE [LARGE SCALE GENOMIC DNA]</scope>
    <source>
        <strain evidence="2 3">NBRC 110450</strain>
    </source>
</reference>
<keyword evidence="1" id="KW-1133">Transmembrane helix</keyword>
<sequence>MNLVRAEIGRLAARRFVQLMVLLLGTAFGVTIATTLAGSHQPTAFEVQVAEAQAANQRANVQRWYAECLEAERTGASELSARYQGNCEDVSPDRVDASDFLSGVFVFDQQILDLTYFLIAFLCLFGFLVGASYIGADLTSGGMTNLLLWRPQRMVVLGTKLGTLLAGVLGLSVVASALYLGSFRLIAEVRGLPGAPDAPFWTDLGLTVTRGLLLVLMVTALGFAAATLGRHTSAALGVAAAYAVVWEAGGRIVMGIVDVARPDQLMLSSYVIAWVGGEIRLWAMSGECAPQIGSGYCDLSYHILWPAGLVVLLGLTVLAVGGAFATFRRRDLA</sequence>
<protein>
    <recommendedName>
        <fullName evidence="4">ABC transporter permease</fullName>
    </recommendedName>
</protein>
<keyword evidence="1" id="KW-0472">Membrane</keyword>
<comment type="caution">
    <text evidence="2">The sequence shown here is derived from an EMBL/GenBank/DDBJ whole genome shotgun (WGS) entry which is preliminary data.</text>
</comment>
<feature type="transmembrane region" description="Helical" evidence="1">
    <location>
        <begin position="114"/>
        <end position="134"/>
    </location>
</feature>
<dbReference type="Proteomes" id="UP000646749">
    <property type="component" value="Unassembled WGS sequence"/>
</dbReference>
<feature type="transmembrane region" description="Helical" evidence="1">
    <location>
        <begin position="16"/>
        <end position="37"/>
    </location>
</feature>
<feature type="transmembrane region" description="Helical" evidence="1">
    <location>
        <begin position="154"/>
        <end position="180"/>
    </location>
</feature>
<feature type="transmembrane region" description="Helical" evidence="1">
    <location>
        <begin position="234"/>
        <end position="253"/>
    </location>
</feature>
<keyword evidence="1" id="KW-0812">Transmembrane</keyword>
<proteinExistence type="predicted"/>
<evidence type="ECO:0008006" key="4">
    <source>
        <dbReference type="Google" id="ProtNLM"/>
    </source>
</evidence>
<dbReference type="RefSeq" id="WP_203864963.1">
    <property type="nucleotide sequence ID" value="NZ_BONW01000004.1"/>
</dbReference>
<organism evidence="2 3">
    <name type="scientific">Plantactinospora endophytica</name>
    <dbReference type="NCBI Taxonomy" id="673535"/>
    <lineage>
        <taxon>Bacteria</taxon>
        <taxon>Bacillati</taxon>
        <taxon>Actinomycetota</taxon>
        <taxon>Actinomycetes</taxon>
        <taxon>Micromonosporales</taxon>
        <taxon>Micromonosporaceae</taxon>
        <taxon>Plantactinospora</taxon>
    </lineage>
</organism>
<feature type="transmembrane region" description="Helical" evidence="1">
    <location>
        <begin position="303"/>
        <end position="327"/>
    </location>
</feature>
<name>A0ABQ4DV36_9ACTN</name>
<evidence type="ECO:0000313" key="3">
    <source>
        <dbReference type="Proteomes" id="UP000646749"/>
    </source>
</evidence>
<evidence type="ECO:0000313" key="2">
    <source>
        <dbReference type="EMBL" id="GIG86325.1"/>
    </source>
</evidence>
<gene>
    <name evidence="2" type="ORF">Pen02_12610</name>
</gene>
<dbReference type="EMBL" id="BONW01000004">
    <property type="protein sequence ID" value="GIG86325.1"/>
    <property type="molecule type" value="Genomic_DNA"/>
</dbReference>
<keyword evidence="3" id="KW-1185">Reference proteome</keyword>